<protein>
    <submittedName>
        <fullName evidence="1">Uncharacterized protein</fullName>
    </submittedName>
</protein>
<dbReference type="RefSeq" id="WP_073023802.1">
    <property type="nucleotide sequence ID" value="NZ_FQZS01000003.1"/>
</dbReference>
<name>A0A1M6B9I9_9FIRM</name>
<reference evidence="1 2" key="1">
    <citation type="submission" date="2016-11" db="EMBL/GenBank/DDBJ databases">
        <authorList>
            <person name="Jaros S."/>
            <person name="Januszkiewicz K."/>
            <person name="Wedrychowicz H."/>
        </authorList>
    </citation>
    <scope>NUCLEOTIDE SEQUENCE [LARGE SCALE GENOMIC DNA]</scope>
    <source>
        <strain evidence="1 2">DSM 19022</strain>
    </source>
</reference>
<evidence type="ECO:0000313" key="1">
    <source>
        <dbReference type="EMBL" id="SHI45133.1"/>
    </source>
</evidence>
<keyword evidence="2" id="KW-1185">Reference proteome</keyword>
<organism evidence="1 2">
    <name type="scientific">Lutispora thermophila DSM 19022</name>
    <dbReference type="NCBI Taxonomy" id="1122184"/>
    <lineage>
        <taxon>Bacteria</taxon>
        <taxon>Bacillati</taxon>
        <taxon>Bacillota</taxon>
        <taxon>Clostridia</taxon>
        <taxon>Lutisporales</taxon>
        <taxon>Lutisporaceae</taxon>
        <taxon>Lutispora</taxon>
    </lineage>
</organism>
<dbReference type="Proteomes" id="UP000184442">
    <property type="component" value="Unassembled WGS sequence"/>
</dbReference>
<proteinExistence type="predicted"/>
<sequence length="80" mass="9425">MLIVKRQRIIEKERGYIMNFANELYVTLSRRNDGKEIRNSSVSIERDNWVSIYENIEKIINGKKTASLDLDIQILLRSLV</sequence>
<dbReference type="STRING" id="1122184.SAMN02745176_00334"/>
<gene>
    <name evidence="1" type="ORF">SAMN02745176_00334</name>
</gene>
<accession>A0A1M6B9I9</accession>
<evidence type="ECO:0000313" key="2">
    <source>
        <dbReference type="Proteomes" id="UP000184442"/>
    </source>
</evidence>
<dbReference type="AlphaFoldDB" id="A0A1M6B9I9"/>
<dbReference type="EMBL" id="FQZS01000003">
    <property type="protein sequence ID" value="SHI45133.1"/>
    <property type="molecule type" value="Genomic_DNA"/>
</dbReference>